<dbReference type="InterPro" id="IPR046700">
    <property type="entry name" value="DUF6570"/>
</dbReference>
<keyword evidence="3" id="KW-1185">Reference proteome</keyword>
<protein>
    <recommendedName>
        <fullName evidence="1">DUF6570 domain-containing protein</fullName>
    </recommendedName>
</protein>
<proteinExistence type="predicted"/>
<evidence type="ECO:0000259" key="1">
    <source>
        <dbReference type="Pfam" id="PF20209"/>
    </source>
</evidence>
<name>A0ABY7FGJ7_MYAAR</name>
<dbReference type="EMBL" id="CP111023">
    <property type="protein sequence ID" value="WAR21305.1"/>
    <property type="molecule type" value="Genomic_DNA"/>
</dbReference>
<accession>A0ABY7FGJ7</accession>
<sequence length="367" mass="42022">MSVANGFSFKNLPDSLSALKPTDTEQRCCSLRMPFMQLKQLGVGRQLGIYGNTVNVPMNPSDVVSSLPRRFDQTETIHLLFKRRIQFKSSIHHETVRPKAIYDLTKYFIEKSDLYKKEGVKLNEEWILPFEQKTEVAFTSAKDLTELKEGNSVENKTEPEDTWKELNNEEQSGAGNKDTLLQNLDFTDDGIHALQIAPGENNQPIGLFTDTYAEEKSFPEAAEEARKGNFRLKDKHLPNSSTEVTCSGMIDKYCNRPEMLERVALAEYAAYFERRPPRVNETANEIDINIDEMEDIIPGMDILLEDGYRLKKESSQKDERQLMAESASFEQQYIVNQELIMKTKMKFQSTVDGIEDAMNIVTEEMID</sequence>
<dbReference type="Pfam" id="PF20209">
    <property type="entry name" value="DUF6570"/>
    <property type="match status" value="1"/>
</dbReference>
<organism evidence="2 3">
    <name type="scientific">Mya arenaria</name>
    <name type="common">Soft-shell clam</name>
    <dbReference type="NCBI Taxonomy" id="6604"/>
    <lineage>
        <taxon>Eukaryota</taxon>
        <taxon>Metazoa</taxon>
        <taxon>Spiralia</taxon>
        <taxon>Lophotrochozoa</taxon>
        <taxon>Mollusca</taxon>
        <taxon>Bivalvia</taxon>
        <taxon>Autobranchia</taxon>
        <taxon>Heteroconchia</taxon>
        <taxon>Euheterodonta</taxon>
        <taxon>Imparidentia</taxon>
        <taxon>Neoheterodontei</taxon>
        <taxon>Myida</taxon>
        <taxon>Myoidea</taxon>
        <taxon>Myidae</taxon>
        <taxon>Mya</taxon>
    </lineage>
</organism>
<evidence type="ECO:0000313" key="2">
    <source>
        <dbReference type="EMBL" id="WAR21305.1"/>
    </source>
</evidence>
<reference evidence="2" key="1">
    <citation type="submission" date="2022-11" db="EMBL/GenBank/DDBJ databases">
        <title>Centuries of genome instability and evolution in soft-shell clam transmissible cancer (bioRxiv).</title>
        <authorList>
            <person name="Hart S.F.M."/>
            <person name="Yonemitsu M.A."/>
            <person name="Giersch R.M."/>
            <person name="Beal B.F."/>
            <person name="Arriagada G."/>
            <person name="Davis B.W."/>
            <person name="Ostrander E.A."/>
            <person name="Goff S.P."/>
            <person name="Metzger M.J."/>
        </authorList>
    </citation>
    <scope>NUCLEOTIDE SEQUENCE</scope>
    <source>
        <strain evidence="2">MELC-2E11</strain>
        <tissue evidence="2">Siphon/mantle</tissue>
    </source>
</reference>
<dbReference type="Proteomes" id="UP001164746">
    <property type="component" value="Chromosome 12"/>
</dbReference>
<gene>
    <name evidence="2" type="ORF">MAR_015279</name>
</gene>
<evidence type="ECO:0000313" key="3">
    <source>
        <dbReference type="Proteomes" id="UP001164746"/>
    </source>
</evidence>
<feature type="domain" description="DUF6570" evidence="1">
    <location>
        <begin position="2"/>
        <end position="127"/>
    </location>
</feature>